<sequence length="477" mass="54845">MGKFFTIHNSASLFYNYLFVAQVKTIERQVKLKIVLLDTNDTIIISEEQIVQPKSLRIGNTVTIRLPSSNHHDLNPHLSRSSLIAILNNNDNYDEKQAIIKQIYDNSIYTVVFNDGDEKSLRRSSLCLQGIRLYQTRIDQRKPVEDISTTTPSSSLTSATMNSNDLSSIVAVRRHGNNNQHVFPALILKRKSFSDYIWVKSFLNGREYIVHKINDVEPYKNNSRIRSLCRSTSKQATTACDKFIKYNQIPIVWKRAKSKHVQDDDNSTSESNSSTSESDFDDSDDETIEEKDSFIAQLFAFMDDRGTPINNIPKIHNYDLDLHRLFNIVRMLGGYNKVTKNEQWNKVYIKMGLPNESSPKNDRLIENTYKKYLFPYEDMSKKLGTMTMPNAFYNSRASTNNDSRRSLIRVRQQSEEKHKTKQPFRKRQSIDSKPILSSTKIQPTNSSRKSIILNKAKLSAIFSSSTSDSETSDDEIT</sequence>
<dbReference type="SUPFAM" id="SSF46774">
    <property type="entry name" value="ARID-like"/>
    <property type="match status" value="1"/>
</dbReference>
<evidence type="ECO:0000313" key="7">
    <source>
        <dbReference type="Proteomes" id="UP000663873"/>
    </source>
</evidence>
<dbReference type="GO" id="GO:0006357">
    <property type="term" value="P:regulation of transcription by RNA polymerase II"/>
    <property type="evidence" value="ECO:0007669"/>
    <property type="project" value="TreeGrafter"/>
</dbReference>
<organism evidence="6 7">
    <name type="scientific">Rotaria socialis</name>
    <dbReference type="NCBI Taxonomy" id="392032"/>
    <lineage>
        <taxon>Eukaryota</taxon>
        <taxon>Metazoa</taxon>
        <taxon>Spiralia</taxon>
        <taxon>Gnathifera</taxon>
        <taxon>Rotifera</taxon>
        <taxon>Eurotatoria</taxon>
        <taxon>Bdelloidea</taxon>
        <taxon>Philodinida</taxon>
        <taxon>Philodinidae</taxon>
        <taxon>Rotaria</taxon>
    </lineage>
</organism>
<dbReference type="GO" id="GO:0005634">
    <property type="term" value="C:nucleus"/>
    <property type="evidence" value="ECO:0007669"/>
    <property type="project" value="TreeGrafter"/>
</dbReference>
<dbReference type="Gene3D" id="2.30.30.140">
    <property type="match status" value="1"/>
</dbReference>
<feature type="region of interest" description="Disordered" evidence="4">
    <location>
        <begin position="394"/>
        <end position="448"/>
    </location>
</feature>
<dbReference type="Proteomes" id="UP000663873">
    <property type="component" value="Unassembled WGS sequence"/>
</dbReference>
<name>A0A821CLE7_9BILA</name>
<dbReference type="PROSITE" id="PS51011">
    <property type="entry name" value="ARID"/>
    <property type="match status" value="1"/>
</dbReference>
<keyword evidence="2" id="KW-0804">Transcription</keyword>
<keyword evidence="3" id="KW-0539">Nucleus</keyword>
<evidence type="ECO:0000256" key="4">
    <source>
        <dbReference type="SAM" id="MobiDB-lite"/>
    </source>
</evidence>
<feature type="compositionally biased region" description="Low complexity" evidence="4">
    <location>
        <begin position="268"/>
        <end position="277"/>
    </location>
</feature>
<feature type="non-terminal residue" evidence="6">
    <location>
        <position position="1"/>
    </location>
</feature>
<dbReference type="Gene3D" id="1.10.150.60">
    <property type="entry name" value="ARID DNA-binding domain"/>
    <property type="match status" value="1"/>
</dbReference>
<evidence type="ECO:0000256" key="1">
    <source>
        <dbReference type="ARBA" id="ARBA00023015"/>
    </source>
</evidence>
<gene>
    <name evidence="6" type="ORF">UJA718_LOCUS31466</name>
</gene>
<accession>A0A821CLE7</accession>
<reference evidence="6" key="1">
    <citation type="submission" date="2021-02" db="EMBL/GenBank/DDBJ databases">
        <authorList>
            <person name="Nowell W R."/>
        </authorList>
    </citation>
    <scope>NUCLEOTIDE SEQUENCE</scope>
</reference>
<dbReference type="SMART" id="SM00501">
    <property type="entry name" value="BRIGHT"/>
    <property type="match status" value="1"/>
</dbReference>
<comment type="caution">
    <text evidence="6">The sequence shown here is derived from an EMBL/GenBank/DDBJ whole genome shotgun (WGS) entry which is preliminary data.</text>
</comment>
<proteinExistence type="predicted"/>
<dbReference type="PANTHER" id="PTHR13964:SF27">
    <property type="entry name" value="HAT-TRICK, ISOFORM D"/>
    <property type="match status" value="1"/>
</dbReference>
<dbReference type="InterPro" id="IPR001606">
    <property type="entry name" value="ARID_dom"/>
</dbReference>
<protein>
    <recommendedName>
        <fullName evidence="5">ARID domain-containing protein</fullName>
    </recommendedName>
</protein>
<dbReference type="Pfam" id="PF01388">
    <property type="entry name" value="ARID"/>
    <property type="match status" value="1"/>
</dbReference>
<dbReference type="InterPro" id="IPR036431">
    <property type="entry name" value="ARID_dom_sf"/>
</dbReference>
<dbReference type="GO" id="GO:0000976">
    <property type="term" value="F:transcription cis-regulatory region binding"/>
    <property type="evidence" value="ECO:0007669"/>
    <property type="project" value="TreeGrafter"/>
</dbReference>
<evidence type="ECO:0000256" key="3">
    <source>
        <dbReference type="ARBA" id="ARBA00023242"/>
    </source>
</evidence>
<feature type="compositionally biased region" description="Polar residues" evidence="4">
    <location>
        <begin position="435"/>
        <end position="448"/>
    </location>
</feature>
<keyword evidence="1" id="KW-0805">Transcription regulation</keyword>
<dbReference type="PANTHER" id="PTHR13964">
    <property type="entry name" value="RBP-RELATED"/>
    <property type="match status" value="1"/>
</dbReference>
<dbReference type="SMART" id="SM01014">
    <property type="entry name" value="ARID"/>
    <property type="match status" value="1"/>
</dbReference>
<dbReference type="CDD" id="cd16100">
    <property type="entry name" value="ARID"/>
    <property type="match status" value="1"/>
</dbReference>
<evidence type="ECO:0000256" key="2">
    <source>
        <dbReference type="ARBA" id="ARBA00023163"/>
    </source>
</evidence>
<dbReference type="EMBL" id="CAJOBP010024828">
    <property type="protein sequence ID" value="CAF4608418.1"/>
    <property type="molecule type" value="Genomic_DNA"/>
</dbReference>
<evidence type="ECO:0000259" key="5">
    <source>
        <dbReference type="PROSITE" id="PS51011"/>
    </source>
</evidence>
<feature type="domain" description="ARID" evidence="5">
    <location>
        <begin position="288"/>
        <end position="381"/>
    </location>
</feature>
<dbReference type="InterPro" id="IPR051232">
    <property type="entry name" value="ARID/SWI1_ChromRemod"/>
</dbReference>
<dbReference type="AlphaFoldDB" id="A0A821CLE7"/>
<feature type="region of interest" description="Disordered" evidence="4">
    <location>
        <begin position="260"/>
        <end position="286"/>
    </location>
</feature>
<keyword evidence="7" id="KW-1185">Reference proteome</keyword>
<evidence type="ECO:0000313" key="6">
    <source>
        <dbReference type="EMBL" id="CAF4608418.1"/>
    </source>
</evidence>